<dbReference type="Gene3D" id="3.40.50.300">
    <property type="entry name" value="P-loop containing nucleotide triphosphate hydrolases"/>
    <property type="match status" value="1"/>
</dbReference>
<sequence length="305" mass="33191">MSREITPLHIMSAFQVEPPALDFIISGFLSGTVGALYSPGGVGKSFLALEIAASVAGVDLLGFGPHCTGRTLYIALEDPEIVLRRRLFAIGSHLSLQQREIFAEKVEVLPMLGVPFDLRDGRHANWLTARADGVRLIIADTLSRAHSGDESSNGEMAQLLRVLERIGANTGASVLFLHHVNKSSGRDRNGDQFSIRGASALLDNARFGAAITYLEHDDAAAGTRIRYSVSKNNYAAPIPHRYFLRHEGGVLLPASQEHDDETGESPKEQRMGQRLNHHKPKALSSLLNPCGSPYLAAKNGETHDW</sequence>
<evidence type="ECO:0000256" key="1">
    <source>
        <dbReference type="SAM" id="MobiDB-lite"/>
    </source>
</evidence>
<dbReference type="EMBL" id="RIZI01000082">
    <property type="protein sequence ID" value="RNF72680.1"/>
    <property type="molecule type" value="Genomic_DNA"/>
</dbReference>
<organism evidence="2">
    <name type="scientific">Acidithiobacillus sulfuriphilus</name>
    <dbReference type="NCBI Taxonomy" id="1867749"/>
    <lineage>
        <taxon>Bacteria</taxon>
        <taxon>Pseudomonadati</taxon>
        <taxon>Pseudomonadota</taxon>
        <taxon>Acidithiobacillia</taxon>
        <taxon>Acidithiobacillales</taxon>
        <taxon>Acidithiobacillaceae</taxon>
        <taxon>Acidithiobacillus</taxon>
    </lineage>
</organism>
<dbReference type="CDD" id="cd01125">
    <property type="entry name" value="RepA_RSF1010_like"/>
    <property type="match status" value="1"/>
</dbReference>
<name>A0A3M8S040_9PROT</name>
<feature type="region of interest" description="Disordered" evidence="1">
    <location>
        <begin position="256"/>
        <end position="278"/>
    </location>
</feature>
<dbReference type="SUPFAM" id="SSF52540">
    <property type="entry name" value="P-loop containing nucleoside triphosphate hydrolases"/>
    <property type="match status" value="1"/>
</dbReference>
<evidence type="ECO:0000313" key="2">
    <source>
        <dbReference type="EMBL" id="RNF72680.1"/>
    </source>
</evidence>
<dbReference type="OrthoDB" id="1496333at2"/>
<gene>
    <name evidence="2" type="ORF">EC580_01160</name>
</gene>
<dbReference type="InterPro" id="IPR027417">
    <property type="entry name" value="P-loop_NTPase"/>
</dbReference>
<dbReference type="Pfam" id="PF13481">
    <property type="entry name" value="AAA_25"/>
    <property type="match status" value="1"/>
</dbReference>
<reference evidence="2" key="1">
    <citation type="submission" date="2018-10" db="EMBL/GenBank/DDBJ databases">
        <title>Acidithiobacillus sulfuriphilus sp. nov.: an extremely acidophilic sulfur-oxidizing chemolithotroph isolated from a neutral pH environment.</title>
        <authorList>
            <person name="Falagan C."/>
            <person name="Moya-Beltran A."/>
            <person name="Quatrini R."/>
            <person name="Johnson D.B."/>
        </authorList>
    </citation>
    <scope>NUCLEOTIDE SEQUENCE [LARGE SCALE GENOMIC DNA]</scope>
    <source>
        <strain evidence="2">CJ-2</strain>
    </source>
</reference>
<protein>
    <submittedName>
        <fullName evidence="2">Replication protein A</fullName>
    </submittedName>
</protein>
<dbReference type="AlphaFoldDB" id="A0A3M8S040"/>
<accession>A0A3M8S040</accession>
<comment type="caution">
    <text evidence="2">The sequence shown here is derived from an EMBL/GenBank/DDBJ whole genome shotgun (WGS) entry which is preliminary data.</text>
</comment>
<proteinExistence type="predicted"/>
<dbReference type="InterPro" id="IPR038724">
    <property type="entry name" value="RepA"/>
</dbReference>
<dbReference type="RefSeq" id="WP_123101429.1">
    <property type="nucleotide sequence ID" value="NZ_CP127527.1"/>
</dbReference>